<proteinExistence type="predicted"/>
<evidence type="ECO:0000256" key="2">
    <source>
        <dbReference type="SAM" id="Phobius"/>
    </source>
</evidence>
<keyword evidence="2" id="KW-1133">Transmembrane helix</keyword>
<dbReference type="Proteomes" id="UP000050761">
    <property type="component" value="Unassembled WGS sequence"/>
</dbReference>
<evidence type="ECO:0000256" key="1">
    <source>
        <dbReference type="SAM" id="MobiDB-lite"/>
    </source>
</evidence>
<keyword evidence="2" id="KW-0472">Membrane</keyword>
<keyword evidence="4" id="KW-1185">Reference proteome</keyword>
<dbReference type="Gene3D" id="1.10.287.70">
    <property type="match status" value="1"/>
</dbReference>
<evidence type="ECO:0000313" key="5">
    <source>
        <dbReference type="WBParaSite" id="HPBE_0001545601-mRNA-1"/>
    </source>
</evidence>
<dbReference type="OrthoDB" id="297496at2759"/>
<sequence length="106" mass="12051">MYAHPMVLGEMLRVQQTPGCKNAGIVAVNGSVTKNVSPTTTTEKKKRRRKKKPEEEQFVQLEPPKPHIVITQQDNRNKTLWRHIIWLIVLFAYSLLGGLIFSAIEG</sequence>
<evidence type="ECO:0000313" key="4">
    <source>
        <dbReference type="Proteomes" id="UP000050761"/>
    </source>
</evidence>
<name>A0A183G2E0_HELPZ</name>
<reference evidence="5" key="2">
    <citation type="submission" date="2019-09" db="UniProtKB">
        <authorList>
            <consortium name="WormBaseParasite"/>
        </authorList>
    </citation>
    <scope>IDENTIFICATION</scope>
</reference>
<evidence type="ECO:0000313" key="3">
    <source>
        <dbReference type="EMBL" id="VDP02828.1"/>
    </source>
</evidence>
<reference evidence="3 4" key="1">
    <citation type="submission" date="2018-11" db="EMBL/GenBank/DDBJ databases">
        <authorList>
            <consortium name="Pathogen Informatics"/>
        </authorList>
    </citation>
    <scope>NUCLEOTIDE SEQUENCE [LARGE SCALE GENOMIC DNA]</scope>
</reference>
<accession>A0A3P8B063</accession>
<keyword evidence="2" id="KW-0812">Transmembrane</keyword>
<gene>
    <name evidence="3" type="ORF">HPBE_LOCUS15455</name>
</gene>
<feature type="transmembrane region" description="Helical" evidence="2">
    <location>
        <begin position="84"/>
        <end position="104"/>
    </location>
</feature>
<dbReference type="WBParaSite" id="HPBE_0001545601-mRNA-1">
    <property type="protein sequence ID" value="HPBE_0001545601-mRNA-1"/>
    <property type="gene ID" value="HPBE_0001545601"/>
</dbReference>
<feature type="region of interest" description="Disordered" evidence="1">
    <location>
        <begin position="34"/>
        <end position="58"/>
    </location>
</feature>
<accession>A0A183G2E0</accession>
<dbReference type="EMBL" id="UZAH01028863">
    <property type="protein sequence ID" value="VDP02828.1"/>
    <property type="molecule type" value="Genomic_DNA"/>
</dbReference>
<protein>
    <submittedName>
        <fullName evidence="3 5">Uncharacterized protein</fullName>
    </submittedName>
</protein>
<organism evidence="4 5">
    <name type="scientific">Heligmosomoides polygyrus</name>
    <name type="common">Parasitic roundworm</name>
    <dbReference type="NCBI Taxonomy" id="6339"/>
    <lineage>
        <taxon>Eukaryota</taxon>
        <taxon>Metazoa</taxon>
        <taxon>Ecdysozoa</taxon>
        <taxon>Nematoda</taxon>
        <taxon>Chromadorea</taxon>
        <taxon>Rhabditida</taxon>
        <taxon>Rhabditina</taxon>
        <taxon>Rhabditomorpha</taxon>
        <taxon>Strongyloidea</taxon>
        <taxon>Heligmosomidae</taxon>
        <taxon>Heligmosomoides</taxon>
    </lineage>
</organism>
<dbReference type="AlphaFoldDB" id="A0A183G2E0"/>